<proteinExistence type="predicted"/>
<organism evidence="2 3">
    <name type="scientific">Mycobacteroides chelonae</name>
    <name type="common">Mycobacterium chelonae</name>
    <dbReference type="NCBI Taxonomy" id="1774"/>
    <lineage>
        <taxon>Bacteria</taxon>
        <taxon>Bacillati</taxon>
        <taxon>Actinomycetota</taxon>
        <taxon>Actinomycetes</taxon>
        <taxon>Mycobacteriales</taxon>
        <taxon>Mycobacteriaceae</taxon>
        <taxon>Mycobacteroides</taxon>
    </lineage>
</organism>
<evidence type="ECO:0000313" key="3">
    <source>
        <dbReference type="Proteomes" id="UP000180043"/>
    </source>
</evidence>
<dbReference type="AlphaFoldDB" id="A0A1S1LDC5"/>
<gene>
    <name evidence="2" type="ORF">BKG82_27775</name>
</gene>
<dbReference type="Proteomes" id="UP000180043">
    <property type="component" value="Unassembled WGS sequence"/>
</dbReference>
<evidence type="ECO:0000313" key="2">
    <source>
        <dbReference type="EMBL" id="OHU47408.1"/>
    </source>
</evidence>
<feature type="region of interest" description="Disordered" evidence="1">
    <location>
        <begin position="1"/>
        <end position="26"/>
    </location>
</feature>
<reference evidence="2 3" key="1">
    <citation type="submission" date="2016-10" db="EMBL/GenBank/DDBJ databases">
        <title>Evaluation of Human, Veterinary and Environmental Mycobacterium chelonae Isolates by Core Genome Phylogenomic Analysis, Targeted Gene Comparison, and Anti-microbial Susceptibility Patterns: A Tale of Mistaken Identities.</title>
        <authorList>
            <person name="Fogelson S.B."/>
            <person name="Camus A.C."/>
            <person name="Lorenz W."/>
            <person name="Vasireddy R."/>
            <person name="Vasireddy S."/>
            <person name="Smith T."/>
            <person name="Brown-Elliott B.A."/>
            <person name="Wallace R.J.Jr."/>
            <person name="Hasan N.A."/>
            <person name="Reischl U."/>
            <person name="Sanchez S."/>
        </authorList>
    </citation>
    <scope>NUCLEOTIDE SEQUENCE [LARGE SCALE GENOMIC DNA]</scope>
    <source>
        <strain evidence="2 3">15515</strain>
    </source>
</reference>
<dbReference type="EMBL" id="MLIQ01000042">
    <property type="protein sequence ID" value="OHU47408.1"/>
    <property type="molecule type" value="Genomic_DNA"/>
</dbReference>
<name>A0A1S1LDC5_MYCCH</name>
<accession>A0A1S1LDC5</accession>
<comment type="caution">
    <text evidence="2">The sequence shown here is derived from an EMBL/GenBank/DDBJ whole genome shotgun (WGS) entry which is preliminary data.</text>
</comment>
<evidence type="ECO:0000256" key="1">
    <source>
        <dbReference type="SAM" id="MobiDB-lite"/>
    </source>
</evidence>
<sequence>MMPGELRIAEDGLPEWPGRGERTEDDVIGAQVPQEKRDELRALHAGATPDEWVAIEHLHAENAVAVKGFERTRRIADIRTDPRDYGRGNARYIAAAANAVIPLLDALEAVEAERDGLLGELRAASSESPQ</sequence>
<protein>
    <submittedName>
        <fullName evidence="2">Uncharacterized protein</fullName>
    </submittedName>
</protein>